<dbReference type="EMBL" id="JAVRRG010000161">
    <property type="protein sequence ID" value="KAK5079986.1"/>
    <property type="molecule type" value="Genomic_DNA"/>
</dbReference>
<keyword evidence="5" id="KW-0560">Oxidoreductase</keyword>
<keyword evidence="3" id="KW-0479">Metal-binding</keyword>
<dbReference type="Gene3D" id="3.40.50.720">
    <property type="entry name" value="NAD(P)-binding Rossmann-like Domain"/>
    <property type="match status" value="1"/>
</dbReference>
<evidence type="ECO:0000256" key="2">
    <source>
        <dbReference type="ARBA" id="ARBA00008072"/>
    </source>
</evidence>
<dbReference type="InterPro" id="IPR013149">
    <property type="entry name" value="ADH-like_C"/>
</dbReference>
<evidence type="ECO:0000313" key="8">
    <source>
        <dbReference type="Proteomes" id="UP001345013"/>
    </source>
</evidence>
<evidence type="ECO:0000256" key="4">
    <source>
        <dbReference type="ARBA" id="ARBA00022833"/>
    </source>
</evidence>
<dbReference type="InterPro" id="IPR013154">
    <property type="entry name" value="ADH-like_N"/>
</dbReference>
<keyword evidence="4" id="KW-0862">Zinc</keyword>
<dbReference type="Proteomes" id="UP001345013">
    <property type="component" value="Unassembled WGS sequence"/>
</dbReference>
<name>A0ABR0JZG3_9EURO</name>
<keyword evidence="8" id="KW-1185">Reference proteome</keyword>
<gene>
    <name evidence="7" type="ORF">LTR24_008748</name>
</gene>
<comment type="cofactor">
    <cofactor evidence="1">
        <name>Zn(2+)</name>
        <dbReference type="ChEBI" id="CHEBI:29105"/>
    </cofactor>
</comment>
<dbReference type="Gene3D" id="3.90.180.10">
    <property type="entry name" value="Medium-chain alcohol dehydrogenases, catalytic domain"/>
    <property type="match status" value="1"/>
</dbReference>
<evidence type="ECO:0000259" key="6">
    <source>
        <dbReference type="SMART" id="SM00829"/>
    </source>
</evidence>
<dbReference type="Pfam" id="PF08240">
    <property type="entry name" value="ADH_N"/>
    <property type="match status" value="1"/>
</dbReference>
<protein>
    <recommendedName>
        <fullName evidence="6">Enoyl reductase (ER) domain-containing protein</fullName>
    </recommendedName>
</protein>
<evidence type="ECO:0000313" key="7">
    <source>
        <dbReference type="EMBL" id="KAK5079986.1"/>
    </source>
</evidence>
<dbReference type="Pfam" id="PF00107">
    <property type="entry name" value="ADH_zinc_N"/>
    <property type="match status" value="1"/>
</dbReference>
<comment type="caution">
    <text evidence="7">The sequence shown here is derived from an EMBL/GenBank/DDBJ whole genome shotgun (WGS) entry which is preliminary data.</text>
</comment>
<dbReference type="SUPFAM" id="SSF50129">
    <property type="entry name" value="GroES-like"/>
    <property type="match status" value="1"/>
</dbReference>
<dbReference type="CDD" id="cd08297">
    <property type="entry name" value="CAD3"/>
    <property type="match status" value="1"/>
</dbReference>
<dbReference type="SMART" id="SM00829">
    <property type="entry name" value="PKS_ER"/>
    <property type="match status" value="1"/>
</dbReference>
<dbReference type="SUPFAM" id="SSF51735">
    <property type="entry name" value="NAD(P)-binding Rossmann-fold domains"/>
    <property type="match status" value="1"/>
</dbReference>
<dbReference type="InterPro" id="IPR036291">
    <property type="entry name" value="NAD(P)-bd_dom_sf"/>
</dbReference>
<proteinExistence type="inferred from homology"/>
<dbReference type="PANTHER" id="PTHR42940">
    <property type="entry name" value="ALCOHOL DEHYDROGENASE 1-RELATED"/>
    <property type="match status" value="1"/>
</dbReference>
<evidence type="ECO:0000256" key="3">
    <source>
        <dbReference type="ARBA" id="ARBA00022723"/>
    </source>
</evidence>
<dbReference type="InterPro" id="IPR011032">
    <property type="entry name" value="GroES-like_sf"/>
</dbReference>
<dbReference type="InterPro" id="IPR020843">
    <property type="entry name" value="ER"/>
</dbReference>
<dbReference type="PANTHER" id="PTHR42940:SF6">
    <property type="entry name" value="DEHYDROGENASE, PUTATIVE (AFU_ORTHOLOGUE AFUA_2G04590)-RELATED"/>
    <property type="match status" value="1"/>
</dbReference>
<sequence>MTAQTDLPSVQKAAVVPKLGGGVNIVSDYPVPTPGENEVLAQVLYTGVCQSDLHTAAGTAPGADGKNITNIKLPHVGGHEGVGRIVSFGPSTSSAPHPDLKIGDPVGIRFLARICHECEFCISDREQHCGKATNHLHHEDGSFQEYCVLDRNYLTLLPHDTDPKVAGPALCAGVTAYKAVKNANLSKGKWLVVVGAGGGLGHFAIQYGKVVGANVIGVDTGKVKEEFITSLGARFVDFAKSSNVVEEIRSITDGGADAAIVTSGSPRAFSGAVDMLRIGGTLCCIGIPPGDVYLTTPVATIIIKGLKVIGNLVGSMAETLEAVELVRNGSVKPHIEVRDFEELPKVYEMLEKGDILGRIVLQVAKE</sequence>
<evidence type="ECO:0000256" key="1">
    <source>
        <dbReference type="ARBA" id="ARBA00001947"/>
    </source>
</evidence>
<evidence type="ECO:0000256" key="5">
    <source>
        <dbReference type="ARBA" id="ARBA00023002"/>
    </source>
</evidence>
<organism evidence="7 8">
    <name type="scientific">Lithohypha guttulata</name>
    <dbReference type="NCBI Taxonomy" id="1690604"/>
    <lineage>
        <taxon>Eukaryota</taxon>
        <taxon>Fungi</taxon>
        <taxon>Dikarya</taxon>
        <taxon>Ascomycota</taxon>
        <taxon>Pezizomycotina</taxon>
        <taxon>Eurotiomycetes</taxon>
        <taxon>Chaetothyriomycetidae</taxon>
        <taxon>Chaetothyriales</taxon>
        <taxon>Trichomeriaceae</taxon>
        <taxon>Lithohypha</taxon>
    </lineage>
</organism>
<reference evidence="7 8" key="1">
    <citation type="submission" date="2023-08" db="EMBL/GenBank/DDBJ databases">
        <title>Black Yeasts Isolated from many extreme environments.</title>
        <authorList>
            <person name="Coleine C."/>
            <person name="Stajich J.E."/>
            <person name="Selbmann L."/>
        </authorList>
    </citation>
    <scope>NUCLEOTIDE SEQUENCE [LARGE SCALE GENOMIC DNA]</scope>
    <source>
        <strain evidence="7 8">CCFEE 5885</strain>
    </source>
</reference>
<feature type="domain" description="Enoyl reductase (ER)" evidence="6">
    <location>
        <begin position="20"/>
        <end position="361"/>
    </location>
</feature>
<comment type="similarity">
    <text evidence="2">Belongs to the zinc-containing alcohol dehydrogenase family.</text>
</comment>
<accession>A0ABR0JZG3</accession>